<dbReference type="AlphaFoldDB" id="A0A381QP18"/>
<feature type="domain" description="FAD dependent oxidoreductase" evidence="6">
    <location>
        <begin position="10"/>
        <end position="398"/>
    </location>
</feature>
<keyword evidence="4" id="KW-0560">Oxidoreductase</keyword>
<comment type="similarity">
    <text evidence="5">Belongs to the L2HGDH family.</text>
</comment>
<dbReference type="Pfam" id="PF01266">
    <property type="entry name" value="DAO"/>
    <property type="match status" value="1"/>
</dbReference>
<keyword evidence="3" id="KW-0274">FAD</keyword>
<evidence type="ECO:0000259" key="6">
    <source>
        <dbReference type="Pfam" id="PF01266"/>
    </source>
</evidence>
<proteinExistence type="inferred from homology"/>
<sequence length="405" mass="42643">MVALTDPRADVVVVGGGILGLATAHALIRRLPGISVVVLEKENTVAVHQTGRNSGVIHAGLYYPPGSLKAGLAVRGGERLVDFCADHGIAHDRCGKLVVATSDDQRPQLTALAERARANGVPVTELTPGAAAEHEPHVSCVAALHVPSTGRADFAAVARSLAGLVAAAGGEVRTGVQAGRATTTAEGWLIDTPNGPIRSRFLVGCAGLHADRVARRSGARPDARILPFRGEYLDVTGPSADLVRGLVYPVPDPRFPFLGVHLTRNLDGGVHAGPNAVLALAREGYNWSDISLRDMASTLVWPGTARLLRRYWRPGLDEMFRSLSRHRFMTAARLLVPGLDAADVRRAPAGVRAQAVDRGGTLLDDFHLLDGDRSLHVLNAPSPAATASLEIGTLVADRVMAGLAH</sequence>
<name>A0A381QP18_9ZZZZ</name>
<accession>A0A381QP18</accession>
<evidence type="ECO:0000313" key="7">
    <source>
        <dbReference type="EMBL" id="SUZ80684.1"/>
    </source>
</evidence>
<protein>
    <recommendedName>
        <fullName evidence="6">FAD dependent oxidoreductase domain-containing protein</fullName>
    </recommendedName>
</protein>
<dbReference type="PANTHER" id="PTHR43104:SF2">
    <property type="entry name" value="L-2-HYDROXYGLUTARATE DEHYDROGENASE, MITOCHONDRIAL"/>
    <property type="match status" value="1"/>
</dbReference>
<evidence type="ECO:0000256" key="2">
    <source>
        <dbReference type="ARBA" id="ARBA00022630"/>
    </source>
</evidence>
<dbReference type="GO" id="GO:0047545">
    <property type="term" value="F:(S)-2-hydroxyglutarate dehydrogenase activity"/>
    <property type="evidence" value="ECO:0007669"/>
    <property type="project" value="TreeGrafter"/>
</dbReference>
<dbReference type="EMBL" id="UINC01001438">
    <property type="protein sequence ID" value="SUZ80684.1"/>
    <property type="molecule type" value="Genomic_DNA"/>
</dbReference>
<evidence type="ECO:0000256" key="3">
    <source>
        <dbReference type="ARBA" id="ARBA00022827"/>
    </source>
</evidence>
<comment type="cofactor">
    <cofactor evidence="1">
        <name>FAD</name>
        <dbReference type="ChEBI" id="CHEBI:57692"/>
    </cofactor>
</comment>
<dbReference type="InterPro" id="IPR036188">
    <property type="entry name" value="FAD/NAD-bd_sf"/>
</dbReference>
<dbReference type="SUPFAM" id="SSF51905">
    <property type="entry name" value="FAD/NAD(P)-binding domain"/>
    <property type="match status" value="1"/>
</dbReference>
<dbReference type="GO" id="GO:0005737">
    <property type="term" value="C:cytoplasm"/>
    <property type="evidence" value="ECO:0007669"/>
    <property type="project" value="TreeGrafter"/>
</dbReference>
<evidence type="ECO:0000256" key="5">
    <source>
        <dbReference type="ARBA" id="ARBA00037941"/>
    </source>
</evidence>
<dbReference type="Gene3D" id="3.50.50.60">
    <property type="entry name" value="FAD/NAD(P)-binding domain"/>
    <property type="match status" value="1"/>
</dbReference>
<dbReference type="PANTHER" id="PTHR43104">
    <property type="entry name" value="L-2-HYDROXYGLUTARATE DEHYDROGENASE, MITOCHONDRIAL"/>
    <property type="match status" value="1"/>
</dbReference>
<dbReference type="InterPro" id="IPR006076">
    <property type="entry name" value="FAD-dep_OxRdtase"/>
</dbReference>
<dbReference type="NCBIfam" id="NF008726">
    <property type="entry name" value="PRK11728.1"/>
    <property type="match status" value="1"/>
</dbReference>
<reference evidence="7" key="1">
    <citation type="submission" date="2018-05" db="EMBL/GenBank/DDBJ databases">
        <authorList>
            <person name="Lanie J.A."/>
            <person name="Ng W.-L."/>
            <person name="Kazmierczak K.M."/>
            <person name="Andrzejewski T.M."/>
            <person name="Davidsen T.M."/>
            <person name="Wayne K.J."/>
            <person name="Tettelin H."/>
            <person name="Glass J.I."/>
            <person name="Rusch D."/>
            <person name="Podicherti R."/>
            <person name="Tsui H.-C.T."/>
            <person name="Winkler M.E."/>
        </authorList>
    </citation>
    <scope>NUCLEOTIDE SEQUENCE</scope>
</reference>
<evidence type="ECO:0000256" key="4">
    <source>
        <dbReference type="ARBA" id="ARBA00023002"/>
    </source>
</evidence>
<evidence type="ECO:0000256" key="1">
    <source>
        <dbReference type="ARBA" id="ARBA00001974"/>
    </source>
</evidence>
<keyword evidence="2" id="KW-0285">Flavoprotein</keyword>
<organism evidence="7">
    <name type="scientific">marine metagenome</name>
    <dbReference type="NCBI Taxonomy" id="408172"/>
    <lineage>
        <taxon>unclassified sequences</taxon>
        <taxon>metagenomes</taxon>
        <taxon>ecological metagenomes</taxon>
    </lineage>
</organism>
<gene>
    <name evidence="7" type="ORF">METZ01_LOCUS33538</name>
</gene>
<dbReference type="Gene3D" id="3.30.9.10">
    <property type="entry name" value="D-Amino Acid Oxidase, subunit A, domain 2"/>
    <property type="match status" value="1"/>
</dbReference>